<protein>
    <submittedName>
        <fullName evidence="1">Uncharacterized protein</fullName>
    </submittedName>
</protein>
<proteinExistence type="predicted"/>
<comment type="caution">
    <text evidence="1">The sequence shown here is derived from an EMBL/GenBank/DDBJ whole genome shotgun (WGS) entry which is preliminary data.</text>
</comment>
<dbReference type="Proteomes" id="UP000570851">
    <property type="component" value="Unassembled WGS sequence"/>
</dbReference>
<evidence type="ECO:0000313" key="1">
    <source>
        <dbReference type="EMBL" id="MBC1303260.1"/>
    </source>
</evidence>
<dbReference type="EMBL" id="JACKZP010000056">
    <property type="protein sequence ID" value="MBC1303260.1"/>
    <property type="molecule type" value="Genomic_DNA"/>
</dbReference>
<organism evidence="1 2">
    <name type="scientific">Trichormus variabilis N2B</name>
    <dbReference type="NCBI Taxonomy" id="2681315"/>
    <lineage>
        <taxon>Bacteria</taxon>
        <taxon>Bacillati</taxon>
        <taxon>Cyanobacteriota</taxon>
        <taxon>Cyanophyceae</taxon>
        <taxon>Nostocales</taxon>
        <taxon>Nostocaceae</taxon>
        <taxon>Trichormus</taxon>
    </lineage>
</organism>
<reference evidence="1 2" key="1">
    <citation type="submission" date="2019-11" db="EMBL/GenBank/DDBJ databases">
        <title>Comparison of genomes from free-living endosymbiotic cyanobacteria isolated from Azolla.</title>
        <authorList>
            <person name="Thiel T."/>
            <person name="Pratte B."/>
        </authorList>
    </citation>
    <scope>NUCLEOTIDE SEQUENCE [LARGE SCALE GENOMIC DNA]</scope>
    <source>
        <strain evidence="1 2">N2B</strain>
    </source>
</reference>
<name>A0ABR6SA32_ANAVA</name>
<keyword evidence="2" id="KW-1185">Reference proteome</keyword>
<evidence type="ECO:0000313" key="2">
    <source>
        <dbReference type="Proteomes" id="UP000570851"/>
    </source>
</evidence>
<dbReference type="RefSeq" id="WP_011319208.1">
    <property type="nucleotide sequence ID" value="NZ_JACKZP010000056.1"/>
</dbReference>
<sequence length="92" mass="10134">MEIKTEKFLHLIDQALKIAEQMRTELADSERLNNVISVLQSVRNQALAGQLEPSAGTSTLGLAREVADWVEPLDSPLLKAVGAIEAFYQNNL</sequence>
<dbReference type="GeneID" id="58725114"/>
<accession>A0ABR6SA32</accession>
<gene>
    <name evidence="1" type="ORF">GNE12_15195</name>
</gene>